<feature type="compositionally biased region" description="Basic and acidic residues" evidence="1">
    <location>
        <begin position="290"/>
        <end position="304"/>
    </location>
</feature>
<accession>A0AAN9U4T2</accession>
<feature type="region of interest" description="Disordered" evidence="1">
    <location>
        <begin position="341"/>
        <end position="360"/>
    </location>
</feature>
<evidence type="ECO:0000313" key="3">
    <source>
        <dbReference type="Proteomes" id="UP001320245"/>
    </source>
</evidence>
<gene>
    <name evidence="2" type="ORF">SLS53_005561</name>
</gene>
<feature type="compositionally biased region" description="Basic and acidic residues" evidence="1">
    <location>
        <begin position="19"/>
        <end position="32"/>
    </location>
</feature>
<feature type="region of interest" description="Disordered" evidence="1">
    <location>
        <begin position="252"/>
        <end position="273"/>
    </location>
</feature>
<sequence>MRFPSCIWKRHALKKGKHPEKQARKPQPHEQARVTAPTPMGQMETERLLSGDTHAADDLKSLLARAEKVSRQVPLLNLNVRATEKWLQGSPDAIEDLLEEQQLAEMRTRKAASQQWLSFTLMRNSSLIGNSFEQSLRRYLLDDTLSSSTEMDVAGCCGHWQLRYCPDGEGCNAEGPWTLPSKPRPVVTAGSIAIETEQPDLVESDRENEDESLVEDHFLDEEAYRQSLYEVTAFVAKPARAKLIVIPTRPSTLRRKHRQGPRGLSGTEPSEAVISERWSTQARTGCRHSLKEAQGEEGPDEHVPRRGPGSRRFIRLSLTAVPLPGLPVAALPPSPLTSWSLRSSWPLSSTAKDRCPARGE</sequence>
<dbReference type="AlphaFoldDB" id="A0AAN9U4T2"/>
<feature type="compositionally biased region" description="Low complexity" evidence="1">
    <location>
        <begin position="341"/>
        <end position="350"/>
    </location>
</feature>
<feature type="region of interest" description="Disordered" evidence="1">
    <location>
        <begin position="290"/>
        <end position="309"/>
    </location>
</feature>
<organism evidence="2 3">
    <name type="scientific">Cytospora paraplurivora</name>
    <dbReference type="NCBI Taxonomy" id="2898453"/>
    <lineage>
        <taxon>Eukaryota</taxon>
        <taxon>Fungi</taxon>
        <taxon>Dikarya</taxon>
        <taxon>Ascomycota</taxon>
        <taxon>Pezizomycotina</taxon>
        <taxon>Sordariomycetes</taxon>
        <taxon>Sordariomycetidae</taxon>
        <taxon>Diaporthales</taxon>
        <taxon>Cytosporaceae</taxon>
        <taxon>Cytospora</taxon>
    </lineage>
</organism>
<dbReference type="Proteomes" id="UP001320245">
    <property type="component" value="Unassembled WGS sequence"/>
</dbReference>
<name>A0AAN9U4T2_9PEZI</name>
<reference evidence="2 3" key="1">
    <citation type="journal article" date="2023" name="PLoS ONE">
        <title>Cytospora paraplurivora sp. nov. isolated from orchards with fruit tree decline syndrome in Ontario, Canada.</title>
        <authorList>
            <person name="Ilyukhin E."/>
            <person name="Nguyen H.D.T."/>
            <person name="Castle A.J."/>
            <person name="Ellouze W."/>
        </authorList>
    </citation>
    <scope>NUCLEOTIDE SEQUENCE [LARGE SCALE GENOMIC DNA]</scope>
    <source>
        <strain evidence="2 3">FDS-564</strain>
    </source>
</reference>
<evidence type="ECO:0000256" key="1">
    <source>
        <dbReference type="SAM" id="MobiDB-lite"/>
    </source>
</evidence>
<proteinExistence type="predicted"/>
<keyword evidence="3" id="KW-1185">Reference proteome</keyword>
<evidence type="ECO:0000313" key="2">
    <source>
        <dbReference type="EMBL" id="KAK7739967.1"/>
    </source>
</evidence>
<protein>
    <submittedName>
        <fullName evidence="2">Uncharacterized protein</fullName>
    </submittedName>
</protein>
<comment type="caution">
    <text evidence="2">The sequence shown here is derived from an EMBL/GenBank/DDBJ whole genome shotgun (WGS) entry which is preliminary data.</text>
</comment>
<feature type="region of interest" description="Disordered" evidence="1">
    <location>
        <begin position="12"/>
        <end position="38"/>
    </location>
</feature>
<dbReference type="EMBL" id="JAJSPL020000021">
    <property type="protein sequence ID" value="KAK7739967.1"/>
    <property type="molecule type" value="Genomic_DNA"/>
</dbReference>
<feature type="compositionally biased region" description="Basic and acidic residues" evidence="1">
    <location>
        <begin position="351"/>
        <end position="360"/>
    </location>
</feature>